<protein>
    <submittedName>
        <fullName evidence="1">Uncharacterized protein</fullName>
    </submittedName>
</protein>
<organism evidence="1 2">
    <name type="scientific">Thauera phenylacetica B4P</name>
    <dbReference type="NCBI Taxonomy" id="1234382"/>
    <lineage>
        <taxon>Bacteria</taxon>
        <taxon>Pseudomonadati</taxon>
        <taxon>Pseudomonadota</taxon>
        <taxon>Betaproteobacteria</taxon>
        <taxon>Rhodocyclales</taxon>
        <taxon>Zoogloeaceae</taxon>
        <taxon>Thauera</taxon>
    </lineage>
</organism>
<dbReference type="EMBL" id="AMXF01000118">
    <property type="protein sequence ID" value="ENO96317.1"/>
    <property type="molecule type" value="Genomic_DNA"/>
</dbReference>
<reference evidence="1 2" key="1">
    <citation type="submission" date="2012-09" db="EMBL/GenBank/DDBJ databases">
        <title>Draft Genome Sequences of 6 Strains from Genus Thauera.</title>
        <authorList>
            <person name="Liu B."/>
            <person name="Shapleigh J.P."/>
            <person name="Frostegard A.H."/>
        </authorList>
    </citation>
    <scope>NUCLEOTIDE SEQUENCE [LARGE SCALE GENOMIC DNA]</scope>
    <source>
        <strain evidence="1 2">B4P</strain>
    </source>
</reference>
<comment type="caution">
    <text evidence="1">The sequence shown here is derived from an EMBL/GenBank/DDBJ whole genome shotgun (WGS) entry which is preliminary data.</text>
</comment>
<name>N6ZP58_9RHOO</name>
<evidence type="ECO:0000313" key="1">
    <source>
        <dbReference type="EMBL" id="ENO96317.1"/>
    </source>
</evidence>
<accession>N6ZP58</accession>
<proteinExistence type="predicted"/>
<dbReference type="Proteomes" id="UP000013047">
    <property type="component" value="Unassembled WGS sequence"/>
</dbReference>
<keyword evidence="2" id="KW-1185">Reference proteome</keyword>
<sequence length="166" mass="18512">MEGQVGSATWNDELIYPSVTSCLTITCITADGAKWGAHLSMFPLQRQTHGRGVEDYNPSYKVMLSELRSLMSTGKALSDVRRVWVVGMLDGWTDTLRPASSDQDRMLYKSDNQPHAAQLIAERLVLHYLAVNDTHFQFRDWSRGDVKFGTGASADAIRPWTSGGFL</sequence>
<evidence type="ECO:0000313" key="2">
    <source>
        <dbReference type="Proteomes" id="UP000013047"/>
    </source>
</evidence>
<gene>
    <name evidence="1" type="ORF">C667_14604</name>
</gene>
<dbReference type="AlphaFoldDB" id="N6ZP58"/>